<evidence type="ECO:0000313" key="2">
    <source>
        <dbReference type="EMBL" id="PKZ16400.1"/>
    </source>
</evidence>
<reference evidence="2 3" key="1">
    <citation type="submission" date="2017-12" db="EMBL/GenBank/DDBJ databases">
        <title>Phylogenetic diversity of female urinary microbiome.</title>
        <authorList>
            <person name="Thomas-White K."/>
            <person name="Wolfe A.J."/>
        </authorList>
    </citation>
    <scope>NUCLEOTIDE SEQUENCE [LARGE SCALE GENOMIC DNA]</scope>
    <source>
        <strain evidence="2 3">UMB0119</strain>
    </source>
</reference>
<keyword evidence="1" id="KW-0812">Transmembrane</keyword>
<keyword evidence="1" id="KW-0472">Membrane</keyword>
<keyword evidence="3" id="KW-1185">Reference proteome</keyword>
<comment type="caution">
    <text evidence="2">The sequence shown here is derived from an EMBL/GenBank/DDBJ whole genome shotgun (WGS) entry which is preliminary data.</text>
</comment>
<keyword evidence="1" id="KW-1133">Transmembrane helix</keyword>
<feature type="transmembrane region" description="Helical" evidence="1">
    <location>
        <begin position="208"/>
        <end position="226"/>
    </location>
</feature>
<gene>
    <name evidence="2" type="ORF">CYJ34_06160</name>
</gene>
<dbReference type="Proteomes" id="UP000234335">
    <property type="component" value="Unassembled WGS sequence"/>
</dbReference>
<proteinExistence type="predicted"/>
<feature type="transmembrane region" description="Helical" evidence="1">
    <location>
        <begin position="131"/>
        <end position="156"/>
    </location>
</feature>
<feature type="transmembrane region" description="Helical" evidence="1">
    <location>
        <begin position="20"/>
        <end position="38"/>
    </location>
</feature>
<dbReference type="EMBL" id="PKGS01000004">
    <property type="protein sequence ID" value="PKZ16400.1"/>
    <property type="molecule type" value="Genomic_DNA"/>
</dbReference>
<accession>A0A2I1M8F4</accession>
<dbReference type="AlphaFoldDB" id="A0A2I1M8F4"/>
<feature type="transmembrane region" description="Helical" evidence="1">
    <location>
        <begin position="89"/>
        <end position="119"/>
    </location>
</feature>
<protein>
    <submittedName>
        <fullName evidence="2">ABC transporter permease</fullName>
    </submittedName>
</protein>
<name>A0A2I1M8F4_9FIRM</name>
<feature type="transmembrane region" description="Helical" evidence="1">
    <location>
        <begin position="50"/>
        <end position="68"/>
    </location>
</feature>
<evidence type="ECO:0000256" key="1">
    <source>
        <dbReference type="SAM" id="Phobius"/>
    </source>
</evidence>
<dbReference type="RefSeq" id="WP_101540423.1">
    <property type="nucleotide sequence ID" value="NZ_CALTZC010000038.1"/>
</dbReference>
<sequence length="232" mass="26136">MRYILRSEFYQVKKDKRNLFIFIASLIMSSVLLLDSNIKNGSEALYKTLYNMPLIFIVANIFIALYIGGNFSERQINKYIASGHKRKDVIFTQSLVSIIFSNLILIFQPIIVTIIFSAIKGWGDIYSLSQFISIILISILLNSASVSIIVFLAILLKKPGTILVASTTLYFLTIFLLNSQKALSFAHILPLGQARLLIDNATGNIEALLVSLVYLVILNILSKVYFRKCDLK</sequence>
<organism evidence="2 3">
    <name type="scientific">Anaerococcus octavius</name>
    <dbReference type="NCBI Taxonomy" id="54007"/>
    <lineage>
        <taxon>Bacteria</taxon>
        <taxon>Bacillati</taxon>
        <taxon>Bacillota</taxon>
        <taxon>Tissierellia</taxon>
        <taxon>Tissierellales</taxon>
        <taxon>Peptoniphilaceae</taxon>
        <taxon>Anaerococcus</taxon>
    </lineage>
</organism>
<evidence type="ECO:0000313" key="3">
    <source>
        <dbReference type="Proteomes" id="UP000234335"/>
    </source>
</evidence>